<reference evidence="12 13" key="1">
    <citation type="submission" date="2018-11" db="EMBL/GenBank/DDBJ databases">
        <title>Genomic Encyclopedia of Type Strains, Phase IV (KMG-IV): sequencing the most valuable type-strain genomes for metagenomic binning, comparative biology and taxonomic classification.</title>
        <authorList>
            <person name="Goeker M."/>
        </authorList>
    </citation>
    <scope>NUCLEOTIDE SEQUENCE [LARGE SCALE GENOMIC DNA]</scope>
    <source>
        <strain evidence="12 13">DSM 21945</strain>
    </source>
</reference>
<dbReference type="EC" id="3.1.4.52" evidence="2"/>
<evidence type="ECO:0000256" key="4">
    <source>
        <dbReference type="ARBA" id="ARBA00022636"/>
    </source>
</evidence>
<keyword evidence="6" id="KW-0378">Hydrolase</keyword>
<dbReference type="GO" id="GO:0005886">
    <property type="term" value="C:plasma membrane"/>
    <property type="evidence" value="ECO:0007669"/>
    <property type="project" value="UniProtKB-SubCell"/>
</dbReference>
<feature type="transmembrane region" description="Helical" evidence="10">
    <location>
        <begin position="237"/>
        <end position="257"/>
    </location>
</feature>
<dbReference type="EMBL" id="RJUL01000007">
    <property type="protein sequence ID" value="ROQ24261.1"/>
    <property type="molecule type" value="Genomic_DNA"/>
</dbReference>
<proteinExistence type="predicted"/>
<dbReference type="InterPro" id="IPR035919">
    <property type="entry name" value="EAL_sf"/>
</dbReference>
<accession>A0A3N1PA06</accession>
<feature type="domain" description="EAL" evidence="11">
    <location>
        <begin position="260"/>
        <end position="510"/>
    </location>
</feature>
<protein>
    <recommendedName>
        <fullName evidence="2">cyclic-guanylate-specific phosphodiesterase</fullName>
        <ecNumber evidence="2">3.1.4.52</ecNumber>
    </recommendedName>
</protein>
<dbReference type="Pfam" id="PF12792">
    <property type="entry name" value="CSS-motif"/>
    <property type="match status" value="1"/>
</dbReference>
<gene>
    <name evidence="12" type="ORF">EDC28_107142</name>
</gene>
<dbReference type="PROSITE" id="PS50883">
    <property type="entry name" value="EAL"/>
    <property type="match status" value="1"/>
</dbReference>
<keyword evidence="13" id="KW-1185">Reference proteome</keyword>
<organism evidence="12 13">
    <name type="scientific">Gallaecimonas pentaromativorans</name>
    <dbReference type="NCBI Taxonomy" id="584787"/>
    <lineage>
        <taxon>Bacteria</taxon>
        <taxon>Pseudomonadati</taxon>
        <taxon>Pseudomonadota</taxon>
        <taxon>Gammaproteobacteria</taxon>
        <taxon>Enterobacterales</taxon>
        <taxon>Gallaecimonadaceae</taxon>
        <taxon>Gallaecimonas</taxon>
    </lineage>
</organism>
<dbReference type="SMART" id="SM00052">
    <property type="entry name" value="EAL"/>
    <property type="match status" value="1"/>
</dbReference>
<dbReference type="GO" id="GO:0071111">
    <property type="term" value="F:cyclic-guanylate-specific phosphodiesterase activity"/>
    <property type="evidence" value="ECO:0007669"/>
    <property type="project" value="UniProtKB-EC"/>
</dbReference>
<keyword evidence="3" id="KW-1003">Cell membrane</keyword>
<dbReference type="STRING" id="584787.GCA_001247655_00663"/>
<dbReference type="RefSeq" id="WP_123422001.1">
    <property type="nucleotide sequence ID" value="NZ_RJUL01000007.1"/>
</dbReference>
<evidence type="ECO:0000256" key="10">
    <source>
        <dbReference type="SAM" id="Phobius"/>
    </source>
</evidence>
<keyword evidence="8 10" id="KW-0472">Membrane</keyword>
<evidence type="ECO:0000259" key="11">
    <source>
        <dbReference type="PROSITE" id="PS50883"/>
    </source>
</evidence>
<dbReference type="PANTHER" id="PTHR33121:SF73">
    <property type="entry name" value="CYCLIC DI-GMP PHOSPHODIESTERASE PDEN-RELATED"/>
    <property type="match status" value="1"/>
</dbReference>
<dbReference type="SUPFAM" id="SSF141868">
    <property type="entry name" value="EAL domain-like"/>
    <property type="match status" value="1"/>
</dbReference>
<comment type="subcellular location">
    <subcellularLocation>
        <location evidence="1">Cell membrane</location>
        <topology evidence="1">Multi-pass membrane protein</topology>
    </subcellularLocation>
</comment>
<dbReference type="AlphaFoldDB" id="A0A3N1PA06"/>
<evidence type="ECO:0000256" key="8">
    <source>
        <dbReference type="ARBA" id="ARBA00023136"/>
    </source>
</evidence>
<keyword evidence="5 10" id="KW-0812">Transmembrane</keyword>
<evidence type="ECO:0000256" key="2">
    <source>
        <dbReference type="ARBA" id="ARBA00012282"/>
    </source>
</evidence>
<evidence type="ECO:0000256" key="1">
    <source>
        <dbReference type="ARBA" id="ARBA00004651"/>
    </source>
</evidence>
<dbReference type="InterPro" id="IPR001633">
    <property type="entry name" value="EAL_dom"/>
</dbReference>
<comment type="catalytic activity">
    <reaction evidence="9">
        <text>3',3'-c-di-GMP + H2O = 5'-phosphoguanylyl(3'-&gt;5')guanosine + H(+)</text>
        <dbReference type="Rhea" id="RHEA:24902"/>
        <dbReference type="ChEBI" id="CHEBI:15377"/>
        <dbReference type="ChEBI" id="CHEBI:15378"/>
        <dbReference type="ChEBI" id="CHEBI:58754"/>
        <dbReference type="ChEBI" id="CHEBI:58805"/>
        <dbReference type="EC" id="3.1.4.52"/>
    </reaction>
</comment>
<keyword evidence="7 10" id="KW-1133">Transmembrane helix</keyword>
<dbReference type="InterPro" id="IPR024744">
    <property type="entry name" value="CSS-motif_dom"/>
</dbReference>
<name>A0A3N1PA06_9GAMM</name>
<dbReference type="Proteomes" id="UP000268033">
    <property type="component" value="Unassembled WGS sequence"/>
</dbReference>
<keyword evidence="4" id="KW-0973">c-di-GMP</keyword>
<evidence type="ECO:0000313" key="13">
    <source>
        <dbReference type="Proteomes" id="UP000268033"/>
    </source>
</evidence>
<dbReference type="CDD" id="cd01948">
    <property type="entry name" value="EAL"/>
    <property type="match status" value="1"/>
</dbReference>
<evidence type="ECO:0000256" key="9">
    <source>
        <dbReference type="ARBA" id="ARBA00034290"/>
    </source>
</evidence>
<evidence type="ECO:0000256" key="5">
    <source>
        <dbReference type="ARBA" id="ARBA00022692"/>
    </source>
</evidence>
<dbReference type="PANTHER" id="PTHR33121">
    <property type="entry name" value="CYCLIC DI-GMP PHOSPHODIESTERASE PDEF"/>
    <property type="match status" value="1"/>
</dbReference>
<dbReference type="Gene3D" id="3.20.20.450">
    <property type="entry name" value="EAL domain"/>
    <property type="match status" value="1"/>
</dbReference>
<evidence type="ECO:0000256" key="7">
    <source>
        <dbReference type="ARBA" id="ARBA00022989"/>
    </source>
</evidence>
<dbReference type="Pfam" id="PF00563">
    <property type="entry name" value="EAL"/>
    <property type="match status" value="1"/>
</dbReference>
<comment type="caution">
    <text evidence="12">The sequence shown here is derived from an EMBL/GenBank/DDBJ whole genome shotgun (WGS) entry which is preliminary data.</text>
</comment>
<sequence>MPNPLNVLSSPTRRRALLLSMVVTLIAFLLLGWLMSQLSKADERQLAMASASRTEQLFNDMVLPARRQLLALDKLRHLPCSELKDKLAKMAALEKYTRSIAVFYPDHVCHSFLGRLDENRLATWAPPELIHQPLTLVASNPIVQDRPALLLWRGEPDLSRGVLVVIEGLYFYDLLGQASRFSNDQVALVVGSKAMLGLQKQVVDAASLAPALARIKSPQGFEVQISDGHSHSSASHWRWLLAALVAGLLGLFCYFALNRREGPKAELKRAMERNEFFLHYQPVLALEDLSVTGAEVLMRWRHPVQGLIAPDIFIRAAEDTGLIVELTRHLFTLLEKELAQWEGGRFKLGVNLAAEHLHDGTLTRDLLALKGRLPANIQLVAELTERQLIGEDPLVLKQLQDCRAAGIQIAIDDFGTGHSSLAYLERLPVDYLKIDKSFVSALDSGSVQAPVLEAIIQLGHRLGMELLAEGIETERQAQFLRAKGVEYGQGYFYARPMPAPTLRQWLATAGSAAAANLTALRKEAGKKPD</sequence>
<evidence type="ECO:0000313" key="12">
    <source>
        <dbReference type="EMBL" id="ROQ24261.1"/>
    </source>
</evidence>
<evidence type="ECO:0000256" key="3">
    <source>
        <dbReference type="ARBA" id="ARBA00022475"/>
    </source>
</evidence>
<dbReference type="InterPro" id="IPR050706">
    <property type="entry name" value="Cyclic-di-GMP_PDE-like"/>
</dbReference>
<evidence type="ECO:0000256" key="6">
    <source>
        <dbReference type="ARBA" id="ARBA00022801"/>
    </source>
</evidence>